<feature type="transmembrane region" description="Helical" evidence="7">
    <location>
        <begin position="43"/>
        <end position="62"/>
    </location>
</feature>
<keyword evidence="3 7" id="KW-1003">Cell membrane</keyword>
<sequence>MADTLAASLPSPRRLGADAFFAAGIVTMLTILFLPIPPILIDLGLAFSIALSALILMVALWIQRPLDFSAFPTVLLIATILRLALNVATTRLILSRGGEGEHAAGYVVAGFSKFVMGGDFVIGLIIFAILVTVNFVVITKGATRIAEVGARFTLDAIPGKQMAIDADLSAGLIDDKEAQRRRRELEEESAFFGAMDGASKFVRGDAIAGLLITAINIFGGIIIGVTHHGLTLSRAADVYTKLSVGDGLVSQMPALIVSLSAGLLVSKGGTRGSAEQAVLRQLGGYPRAVSAAALMMFVLALMPGLPMAPFLLLGGVMAFVGYSLPKRQAALKQKEDARKADERAQADAKESVKEQLRTAEIELALGGHLSVHLLGSRTELAHRVAKIRKKFAKQYGFVIPEIKLSDNLSIDPKGYQIRIHDTRVAHGELRLGEVLVLVDKDGKPDVPGEEVIEPAFGMKALWVTEAFTDEVKRQGCKPVDNLSVLLTHLSEVIRANLAQLLSYKDMRALLDRLDPEYKRLVEDLCPSQISYSGLLAILKILLAERVSIRNLHLILEAIAEIAPHVRRSEQVAEHVRTRLAQQICGDLSDNGVLNVVRLGNRWDLAFHQSLKRDAKGDVVEFDADPRLIEQFATEASTAIRKFTENGTSVVLAVTPEARPYVRMILERVFPTLPILSHVEVARSAEIRALGAVS</sequence>
<feature type="transmembrane region" description="Helical" evidence="7">
    <location>
        <begin position="19"/>
        <end position="37"/>
    </location>
</feature>
<keyword evidence="6 7" id="KW-0472">Membrane</keyword>
<keyword evidence="8" id="KW-0969">Cilium</keyword>
<comment type="subcellular location">
    <subcellularLocation>
        <location evidence="1 7">Cell membrane</location>
        <topology evidence="1 7">Multi-pass membrane protein</topology>
    </subcellularLocation>
</comment>
<dbReference type="EMBL" id="VLKL01000009">
    <property type="protein sequence ID" value="TWI04427.1"/>
    <property type="molecule type" value="Genomic_DNA"/>
</dbReference>
<dbReference type="InterPro" id="IPR006301">
    <property type="entry name" value="FlhA"/>
</dbReference>
<evidence type="ECO:0000313" key="9">
    <source>
        <dbReference type="Proteomes" id="UP000317176"/>
    </source>
</evidence>
<evidence type="ECO:0000256" key="5">
    <source>
        <dbReference type="ARBA" id="ARBA00022989"/>
    </source>
</evidence>
<dbReference type="AlphaFoldDB" id="A0A562L9T4"/>
<dbReference type="PIRSF" id="PIRSF005419">
    <property type="entry name" value="FlhA"/>
    <property type="match status" value="1"/>
</dbReference>
<dbReference type="Proteomes" id="UP000317176">
    <property type="component" value="Unassembled WGS sequence"/>
</dbReference>
<proteinExistence type="inferred from homology"/>
<comment type="similarity">
    <text evidence="2 7">Belongs to the FHIPEP (flagella/HR/invasion proteins export pore) family.</text>
</comment>
<dbReference type="RefSeq" id="WP_145635925.1">
    <property type="nucleotide sequence ID" value="NZ_CP088014.1"/>
</dbReference>
<dbReference type="OrthoDB" id="9759185at2"/>
<feature type="transmembrane region" description="Helical" evidence="7">
    <location>
        <begin position="248"/>
        <end position="265"/>
    </location>
</feature>
<evidence type="ECO:0000256" key="2">
    <source>
        <dbReference type="ARBA" id="ARBA00008835"/>
    </source>
</evidence>
<comment type="function">
    <text evidence="7">Required for formation of the rod structure of the flagellar apparatus. Together with FliI and FliH, may constitute the export apparatus of flagellin.</text>
</comment>
<dbReference type="InterPro" id="IPR042194">
    <property type="entry name" value="FHIPEP_1"/>
</dbReference>
<dbReference type="PRINTS" id="PR00949">
    <property type="entry name" value="TYPE3IMAPROT"/>
</dbReference>
<gene>
    <name evidence="7" type="primary">flhA</name>
    <name evidence="8" type="ORF">IQ17_03752</name>
</gene>
<dbReference type="Pfam" id="PF00771">
    <property type="entry name" value="FHIPEP"/>
    <property type="match status" value="1"/>
</dbReference>
<evidence type="ECO:0000256" key="6">
    <source>
        <dbReference type="ARBA" id="ARBA00023136"/>
    </source>
</evidence>
<keyword evidence="4 7" id="KW-0812">Transmembrane</keyword>
<evidence type="ECO:0000256" key="3">
    <source>
        <dbReference type="ARBA" id="ARBA00022475"/>
    </source>
</evidence>
<evidence type="ECO:0000256" key="4">
    <source>
        <dbReference type="ARBA" id="ARBA00022692"/>
    </source>
</evidence>
<dbReference type="InterPro" id="IPR042196">
    <property type="entry name" value="FHIPEP_4"/>
</dbReference>
<feature type="transmembrane region" description="Helical" evidence="7">
    <location>
        <begin position="308"/>
        <end position="324"/>
    </location>
</feature>
<evidence type="ECO:0000256" key="7">
    <source>
        <dbReference type="RuleBase" id="RU364093"/>
    </source>
</evidence>
<dbReference type="NCBIfam" id="TIGR01398">
    <property type="entry name" value="FlhA"/>
    <property type="match status" value="1"/>
</dbReference>
<protein>
    <recommendedName>
        <fullName evidence="7">Flagellar biosynthesis protein FlhA</fullName>
    </recommendedName>
</protein>
<dbReference type="InterPro" id="IPR042193">
    <property type="entry name" value="FHIPEP_3"/>
</dbReference>
<keyword evidence="7" id="KW-1005">Bacterial flagellum biogenesis</keyword>
<dbReference type="InterPro" id="IPR001712">
    <property type="entry name" value="T3SS_FHIPEP"/>
</dbReference>
<keyword evidence="7" id="KW-0653">Protein transport</keyword>
<dbReference type="PANTHER" id="PTHR30161">
    <property type="entry name" value="FLAGELLAR EXPORT PROTEIN, MEMBRANE FLHA SUBUNIT-RELATED"/>
    <property type="match status" value="1"/>
</dbReference>
<dbReference type="GO" id="GO:0009306">
    <property type="term" value="P:protein secretion"/>
    <property type="evidence" value="ECO:0007669"/>
    <property type="project" value="InterPro"/>
</dbReference>
<keyword evidence="8" id="KW-0282">Flagellum</keyword>
<dbReference type="PANTHER" id="PTHR30161:SF1">
    <property type="entry name" value="FLAGELLAR BIOSYNTHESIS PROTEIN FLHA-RELATED"/>
    <property type="match status" value="1"/>
</dbReference>
<reference evidence="8 9" key="1">
    <citation type="journal article" date="2015" name="Stand. Genomic Sci.">
        <title>Genomic Encyclopedia of Bacterial and Archaeal Type Strains, Phase III: the genomes of soil and plant-associated and newly described type strains.</title>
        <authorList>
            <person name="Whitman W.B."/>
            <person name="Woyke T."/>
            <person name="Klenk H.P."/>
            <person name="Zhou Y."/>
            <person name="Lilburn T.G."/>
            <person name="Beck B.J."/>
            <person name="De Vos P."/>
            <person name="Vandamme P."/>
            <person name="Eisen J.A."/>
            <person name="Garrity G."/>
            <person name="Hugenholtz P."/>
            <person name="Kyrpides N.C."/>
        </authorList>
    </citation>
    <scope>NUCLEOTIDE SEQUENCE [LARGE SCALE GENOMIC DNA]</scope>
    <source>
        <strain evidence="8 9">CGMCC 1.10947</strain>
    </source>
</reference>
<comment type="caution">
    <text evidence="8">The sequence shown here is derived from an EMBL/GenBank/DDBJ whole genome shotgun (WGS) entry which is preliminary data.</text>
</comment>
<keyword evidence="7" id="KW-0813">Transport</keyword>
<dbReference type="GO" id="GO:0005886">
    <property type="term" value="C:plasma membrane"/>
    <property type="evidence" value="ECO:0007669"/>
    <property type="project" value="UniProtKB-SubCell"/>
</dbReference>
<feature type="transmembrane region" description="Helical" evidence="7">
    <location>
        <begin position="207"/>
        <end position="228"/>
    </location>
</feature>
<organism evidence="8 9">
    <name type="scientific">Bradyrhizobium daqingense</name>
    <dbReference type="NCBI Taxonomy" id="993502"/>
    <lineage>
        <taxon>Bacteria</taxon>
        <taxon>Pseudomonadati</taxon>
        <taxon>Pseudomonadota</taxon>
        <taxon>Alphaproteobacteria</taxon>
        <taxon>Hyphomicrobiales</taxon>
        <taxon>Nitrobacteraceae</taxon>
        <taxon>Bradyrhizobium</taxon>
    </lineage>
</organism>
<dbReference type="Gene3D" id="3.40.30.60">
    <property type="entry name" value="FHIPEP family, domain 1"/>
    <property type="match status" value="1"/>
</dbReference>
<keyword evidence="8" id="KW-0966">Cell projection</keyword>
<dbReference type="GO" id="GO:0044780">
    <property type="term" value="P:bacterial-type flagellum assembly"/>
    <property type="evidence" value="ECO:0007669"/>
    <property type="project" value="InterPro"/>
</dbReference>
<keyword evidence="5 7" id="KW-1133">Transmembrane helix</keyword>
<keyword evidence="7" id="KW-1006">Bacterial flagellum protein export</keyword>
<dbReference type="Gene3D" id="1.10.8.540">
    <property type="entry name" value="FHIPEP family, domain 3"/>
    <property type="match status" value="1"/>
</dbReference>
<evidence type="ECO:0000256" key="1">
    <source>
        <dbReference type="ARBA" id="ARBA00004651"/>
    </source>
</evidence>
<evidence type="ECO:0000313" key="8">
    <source>
        <dbReference type="EMBL" id="TWI04427.1"/>
    </source>
</evidence>
<name>A0A562L9T4_9BRAD</name>
<feature type="transmembrane region" description="Helical" evidence="7">
    <location>
        <begin position="114"/>
        <end position="137"/>
    </location>
</feature>
<comment type="caution">
    <text evidence="7">Lacks conserved residue(s) required for the propagation of feature annotation.</text>
</comment>
<accession>A0A562L9T4</accession>
<dbReference type="Gene3D" id="3.40.50.12790">
    <property type="entry name" value="FHIPEP family, domain 4"/>
    <property type="match status" value="1"/>
</dbReference>
<keyword evidence="9" id="KW-1185">Reference proteome</keyword>